<dbReference type="InterPro" id="IPR000863">
    <property type="entry name" value="Sulfotransferase_dom"/>
</dbReference>
<comment type="caution">
    <text evidence="4">The sequence shown here is derived from an EMBL/GenBank/DDBJ whole genome shotgun (WGS) entry which is preliminary data.</text>
</comment>
<dbReference type="Gene3D" id="3.40.50.300">
    <property type="entry name" value="P-loop containing nucleotide triphosphate hydrolases"/>
    <property type="match status" value="1"/>
</dbReference>
<keyword evidence="5" id="KW-1185">Reference proteome</keyword>
<evidence type="ECO:0000313" key="4">
    <source>
        <dbReference type="EMBL" id="KAH7946771.1"/>
    </source>
</evidence>
<dbReference type="SUPFAM" id="SSF52540">
    <property type="entry name" value="P-loop containing nucleoside triphosphate hydrolases"/>
    <property type="match status" value="1"/>
</dbReference>
<name>A0A9D4SRW8_RHISA</name>
<protein>
    <recommendedName>
        <fullName evidence="3">Sulfotransferase domain-containing protein</fullName>
    </recommendedName>
</protein>
<reference evidence="4" key="1">
    <citation type="journal article" date="2020" name="Cell">
        <title>Large-Scale Comparative Analyses of Tick Genomes Elucidate Their Genetic Diversity and Vector Capacities.</title>
        <authorList>
            <consortium name="Tick Genome and Microbiome Consortium (TIGMIC)"/>
            <person name="Jia N."/>
            <person name="Wang J."/>
            <person name="Shi W."/>
            <person name="Du L."/>
            <person name="Sun Y."/>
            <person name="Zhan W."/>
            <person name="Jiang J.F."/>
            <person name="Wang Q."/>
            <person name="Zhang B."/>
            <person name="Ji P."/>
            <person name="Bell-Sakyi L."/>
            <person name="Cui X.M."/>
            <person name="Yuan T.T."/>
            <person name="Jiang B.G."/>
            <person name="Yang W.F."/>
            <person name="Lam T.T."/>
            <person name="Chang Q.C."/>
            <person name="Ding S.J."/>
            <person name="Wang X.J."/>
            <person name="Zhu J.G."/>
            <person name="Ruan X.D."/>
            <person name="Zhao L."/>
            <person name="Wei J.T."/>
            <person name="Ye R.Z."/>
            <person name="Que T.C."/>
            <person name="Du C.H."/>
            <person name="Zhou Y.H."/>
            <person name="Cheng J.X."/>
            <person name="Dai P.F."/>
            <person name="Guo W.B."/>
            <person name="Han X.H."/>
            <person name="Huang E.J."/>
            <person name="Li L.F."/>
            <person name="Wei W."/>
            <person name="Gao Y.C."/>
            <person name="Liu J.Z."/>
            <person name="Shao H.Z."/>
            <person name="Wang X."/>
            <person name="Wang C.C."/>
            <person name="Yang T.C."/>
            <person name="Huo Q.B."/>
            <person name="Li W."/>
            <person name="Chen H.Y."/>
            <person name="Chen S.E."/>
            <person name="Zhou L.G."/>
            <person name="Ni X.B."/>
            <person name="Tian J.H."/>
            <person name="Sheng Y."/>
            <person name="Liu T."/>
            <person name="Pan Y.S."/>
            <person name="Xia L.Y."/>
            <person name="Li J."/>
            <person name="Zhao F."/>
            <person name="Cao W.C."/>
        </authorList>
    </citation>
    <scope>NUCLEOTIDE SEQUENCE</scope>
    <source>
        <strain evidence="4">Rsan-2018</strain>
    </source>
</reference>
<evidence type="ECO:0000313" key="5">
    <source>
        <dbReference type="Proteomes" id="UP000821837"/>
    </source>
</evidence>
<sequence length="334" mass="38599">MALKRLQPYAQIIDGEPRCPLATPETIRNGLQFVAQKGDLLQVSYLRSGTHWVQYIIQLILKEGEPIDNYDEFLRRARTVEYYADISQYKTSGPVRTLRTHLPLHLEKLNPEAKYIYVARNPWDVCVSLYHFVTSLSFYRFQDGTFDDFLEAFLTGCLPYGCYFEHLVAGYSLKDEPNVLFLTYEELQRDIREVVIRLASFIGERFGKALKENGLEGQRLLDLIIRNSSAESMKKIMVFNFGKFCDQDADRRLRALDISTNSAHEGDVKRHGCVGSCVVGKWKEYFSSEQLRRMETTIRKKTKGSSVMNLWRDIRAEALRLSREKGTPATLPRV</sequence>
<proteinExistence type="inferred from homology"/>
<organism evidence="4 5">
    <name type="scientific">Rhipicephalus sanguineus</name>
    <name type="common">Brown dog tick</name>
    <name type="synonym">Ixodes sanguineus</name>
    <dbReference type="NCBI Taxonomy" id="34632"/>
    <lineage>
        <taxon>Eukaryota</taxon>
        <taxon>Metazoa</taxon>
        <taxon>Ecdysozoa</taxon>
        <taxon>Arthropoda</taxon>
        <taxon>Chelicerata</taxon>
        <taxon>Arachnida</taxon>
        <taxon>Acari</taxon>
        <taxon>Parasitiformes</taxon>
        <taxon>Ixodida</taxon>
        <taxon>Ixodoidea</taxon>
        <taxon>Ixodidae</taxon>
        <taxon>Rhipicephalinae</taxon>
        <taxon>Rhipicephalus</taxon>
        <taxon>Rhipicephalus</taxon>
    </lineage>
</organism>
<evidence type="ECO:0000256" key="1">
    <source>
        <dbReference type="ARBA" id="ARBA00005771"/>
    </source>
</evidence>
<dbReference type="Proteomes" id="UP000821837">
    <property type="component" value="Chromosome 6"/>
</dbReference>
<keyword evidence="2" id="KW-0808">Transferase</keyword>
<comment type="similarity">
    <text evidence="1">Belongs to the sulfotransferase 1 family.</text>
</comment>
<accession>A0A9D4SRW8</accession>
<evidence type="ECO:0000256" key="2">
    <source>
        <dbReference type="ARBA" id="ARBA00022679"/>
    </source>
</evidence>
<reference evidence="4" key="2">
    <citation type="submission" date="2021-09" db="EMBL/GenBank/DDBJ databases">
        <authorList>
            <person name="Jia N."/>
            <person name="Wang J."/>
            <person name="Shi W."/>
            <person name="Du L."/>
            <person name="Sun Y."/>
            <person name="Zhan W."/>
            <person name="Jiang J."/>
            <person name="Wang Q."/>
            <person name="Zhang B."/>
            <person name="Ji P."/>
            <person name="Sakyi L.B."/>
            <person name="Cui X."/>
            <person name="Yuan T."/>
            <person name="Jiang B."/>
            <person name="Yang W."/>
            <person name="Lam T.T.-Y."/>
            <person name="Chang Q."/>
            <person name="Ding S."/>
            <person name="Wang X."/>
            <person name="Zhu J."/>
            <person name="Ruan X."/>
            <person name="Zhao L."/>
            <person name="Wei J."/>
            <person name="Que T."/>
            <person name="Du C."/>
            <person name="Cheng J."/>
            <person name="Dai P."/>
            <person name="Han X."/>
            <person name="Huang E."/>
            <person name="Gao Y."/>
            <person name="Liu J."/>
            <person name="Shao H."/>
            <person name="Ye R."/>
            <person name="Li L."/>
            <person name="Wei W."/>
            <person name="Wang X."/>
            <person name="Wang C."/>
            <person name="Huo Q."/>
            <person name="Li W."/>
            <person name="Guo W."/>
            <person name="Chen H."/>
            <person name="Chen S."/>
            <person name="Zhou L."/>
            <person name="Zhou L."/>
            <person name="Ni X."/>
            <person name="Tian J."/>
            <person name="Zhou Y."/>
            <person name="Sheng Y."/>
            <person name="Liu T."/>
            <person name="Pan Y."/>
            <person name="Xia L."/>
            <person name="Li J."/>
            <person name="Zhao F."/>
            <person name="Cao W."/>
        </authorList>
    </citation>
    <scope>NUCLEOTIDE SEQUENCE</scope>
    <source>
        <strain evidence="4">Rsan-2018</strain>
        <tissue evidence="4">Larvae</tissue>
    </source>
</reference>
<evidence type="ECO:0000259" key="3">
    <source>
        <dbReference type="Pfam" id="PF00685"/>
    </source>
</evidence>
<dbReference type="Pfam" id="PF00685">
    <property type="entry name" value="Sulfotransfer_1"/>
    <property type="match status" value="1"/>
</dbReference>
<dbReference type="VEuPathDB" id="VectorBase:RSAN_032478"/>
<dbReference type="AlphaFoldDB" id="A0A9D4SRW8"/>
<dbReference type="GO" id="GO:0008146">
    <property type="term" value="F:sulfotransferase activity"/>
    <property type="evidence" value="ECO:0007669"/>
    <property type="project" value="InterPro"/>
</dbReference>
<feature type="domain" description="Sulfotransferase" evidence="3">
    <location>
        <begin position="39"/>
        <end position="305"/>
    </location>
</feature>
<dbReference type="PANTHER" id="PTHR11783">
    <property type="entry name" value="SULFOTRANSFERASE SULT"/>
    <property type="match status" value="1"/>
</dbReference>
<dbReference type="EMBL" id="JABSTV010001252">
    <property type="protein sequence ID" value="KAH7946771.1"/>
    <property type="molecule type" value="Genomic_DNA"/>
</dbReference>
<gene>
    <name evidence="4" type="ORF">HPB52_004188</name>
</gene>
<dbReference type="InterPro" id="IPR027417">
    <property type="entry name" value="P-loop_NTPase"/>
</dbReference>